<proteinExistence type="inferred from homology"/>
<evidence type="ECO:0000256" key="1">
    <source>
        <dbReference type="ARBA" id="ARBA00004418"/>
    </source>
</evidence>
<feature type="chain" id="PRO_5015643408" evidence="4">
    <location>
        <begin position="29"/>
        <end position="337"/>
    </location>
</feature>
<dbReference type="Proteomes" id="UP000245474">
    <property type="component" value="Unassembled WGS sequence"/>
</dbReference>
<dbReference type="SMART" id="SM00062">
    <property type="entry name" value="PBPb"/>
    <property type="match status" value="1"/>
</dbReference>
<name>A0A2U2MXY5_9GAMM</name>
<organism evidence="6 7">
    <name type="scientific">Sediminicurvatus halobius</name>
    <dbReference type="NCBI Taxonomy" id="2182432"/>
    <lineage>
        <taxon>Bacteria</taxon>
        <taxon>Pseudomonadati</taxon>
        <taxon>Pseudomonadota</taxon>
        <taxon>Gammaproteobacteria</taxon>
        <taxon>Chromatiales</taxon>
        <taxon>Ectothiorhodospiraceae</taxon>
        <taxon>Sediminicurvatus</taxon>
    </lineage>
</organism>
<comment type="subcellular location">
    <subcellularLocation>
        <location evidence="1">Periplasm</location>
    </subcellularLocation>
</comment>
<evidence type="ECO:0000313" key="6">
    <source>
        <dbReference type="EMBL" id="PWG61885.1"/>
    </source>
</evidence>
<evidence type="ECO:0000256" key="2">
    <source>
        <dbReference type="ARBA" id="ARBA00010742"/>
    </source>
</evidence>
<dbReference type="PANTHER" id="PTHR30024">
    <property type="entry name" value="ALIPHATIC SULFONATES-BINDING PROTEIN-RELATED"/>
    <property type="match status" value="1"/>
</dbReference>
<protein>
    <submittedName>
        <fullName evidence="6">Taurine ABC transporter substrate-binding protein</fullName>
    </submittedName>
</protein>
<dbReference type="InterPro" id="IPR010068">
    <property type="entry name" value="Peri-bd_TauA"/>
</dbReference>
<reference evidence="6 7" key="1">
    <citation type="submission" date="2018-05" db="EMBL/GenBank/DDBJ databases">
        <title>Spiribacter halobius sp. nov., a moderately halophilic bacterium isolated from marine solar saltern.</title>
        <authorList>
            <person name="Zheng W.-S."/>
            <person name="Lu D.-C."/>
            <person name="Du Z.-J."/>
        </authorList>
    </citation>
    <scope>NUCLEOTIDE SEQUENCE [LARGE SCALE GENOMIC DNA]</scope>
    <source>
        <strain evidence="6 7">E85</strain>
    </source>
</reference>
<evidence type="ECO:0000256" key="4">
    <source>
        <dbReference type="SAM" id="SignalP"/>
    </source>
</evidence>
<evidence type="ECO:0000259" key="5">
    <source>
        <dbReference type="SMART" id="SM00062"/>
    </source>
</evidence>
<dbReference type="EMBL" id="QFFI01000025">
    <property type="protein sequence ID" value="PWG61885.1"/>
    <property type="molecule type" value="Genomic_DNA"/>
</dbReference>
<keyword evidence="7" id="KW-1185">Reference proteome</keyword>
<dbReference type="PANTHER" id="PTHR30024:SF47">
    <property type="entry name" value="TAURINE-BINDING PERIPLASMIC PROTEIN"/>
    <property type="match status" value="1"/>
</dbReference>
<dbReference type="GO" id="GO:0042597">
    <property type="term" value="C:periplasmic space"/>
    <property type="evidence" value="ECO:0007669"/>
    <property type="project" value="UniProtKB-SubCell"/>
</dbReference>
<feature type="signal peptide" evidence="4">
    <location>
        <begin position="1"/>
        <end position="28"/>
    </location>
</feature>
<comment type="caution">
    <text evidence="6">The sequence shown here is derived from an EMBL/GenBank/DDBJ whole genome shotgun (WGS) entry which is preliminary data.</text>
</comment>
<dbReference type="OrthoDB" id="286202at2"/>
<feature type="domain" description="Solute-binding protein family 3/N-terminal" evidence="5">
    <location>
        <begin position="31"/>
        <end position="248"/>
    </location>
</feature>
<dbReference type="Gene3D" id="3.40.190.10">
    <property type="entry name" value="Periplasmic binding protein-like II"/>
    <property type="match status" value="2"/>
</dbReference>
<dbReference type="Pfam" id="PF09084">
    <property type="entry name" value="NMT1"/>
    <property type="match status" value="1"/>
</dbReference>
<sequence>MATRKLRMALLALTTLVLLVSTTGAAIAQNSVTVGHFGVPTPWKAAVEDGAFAEATGWDIDWRQFDSGSSVISALASGDVQLTALGSSPTAAAIGANVDLRIVYLDKVFDTAEAMVVHEDSGIVAPQDLRGKTIAAPYASTTHFHLLVALEQFNIPRAEVDIINMSPNQIAAAWERGDIDGAFVWNPVLSELLDSGRLLISSGQLANWGKPTFDAFVVDPEFAEANPEFMRDFISVVADYAARYTDNRAAWTADSAEVQLIAQNTGADAEDVPPVLNGIEFPSLERQASPLWLGGGVAEGLRATAEFLEAQGEIDSVADDYSRYVDASWVESLVNDQ</sequence>
<dbReference type="SUPFAM" id="SSF53850">
    <property type="entry name" value="Periplasmic binding protein-like II"/>
    <property type="match status" value="1"/>
</dbReference>
<dbReference type="InterPro" id="IPR015168">
    <property type="entry name" value="SsuA/THI5"/>
</dbReference>
<dbReference type="GO" id="GO:0042918">
    <property type="term" value="P:alkanesulfonate transmembrane transport"/>
    <property type="evidence" value="ECO:0007669"/>
    <property type="project" value="TreeGrafter"/>
</dbReference>
<keyword evidence="3 4" id="KW-0732">Signal</keyword>
<evidence type="ECO:0000256" key="3">
    <source>
        <dbReference type="ARBA" id="ARBA00022729"/>
    </source>
</evidence>
<comment type="similarity">
    <text evidence="2">Belongs to the bacterial solute-binding protein SsuA/TauA family.</text>
</comment>
<evidence type="ECO:0000313" key="7">
    <source>
        <dbReference type="Proteomes" id="UP000245474"/>
    </source>
</evidence>
<gene>
    <name evidence="6" type="primary">tauA</name>
    <name evidence="6" type="ORF">DEM34_14235</name>
</gene>
<dbReference type="NCBIfam" id="TIGR01729">
    <property type="entry name" value="taurine_ABC_bnd"/>
    <property type="match status" value="1"/>
</dbReference>
<dbReference type="InterPro" id="IPR001638">
    <property type="entry name" value="Solute-binding_3/MltF_N"/>
</dbReference>
<dbReference type="RefSeq" id="WP_109679495.1">
    <property type="nucleotide sequence ID" value="NZ_CP086615.1"/>
</dbReference>
<dbReference type="AlphaFoldDB" id="A0A2U2MXY5"/>
<accession>A0A2U2MXY5</accession>